<keyword evidence="6" id="KW-0235">DNA replication</keyword>
<feature type="domain" description="DNA polymerase III beta sliding clamp central" evidence="9">
    <location>
        <begin position="162"/>
        <end position="272"/>
    </location>
</feature>
<protein>
    <recommendedName>
        <fullName evidence="9">DNA polymerase III beta sliding clamp central domain-containing protein</fullName>
    </recommendedName>
</protein>
<evidence type="ECO:0000256" key="7">
    <source>
        <dbReference type="ARBA" id="ARBA00022932"/>
    </source>
</evidence>
<evidence type="ECO:0000313" key="10">
    <source>
        <dbReference type="EMBL" id="MBV7674274.1"/>
    </source>
</evidence>
<dbReference type="Gene3D" id="3.70.10.10">
    <property type="match status" value="1"/>
</dbReference>
<dbReference type="CDD" id="cd00140">
    <property type="entry name" value="beta_clamp"/>
    <property type="match status" value="1"/>
</dbReference>
<dbReference type="PANTHER" id="PTHR30478">
    <property type="entry name" value="DNA POLYMERASE III SUBUNIT BETA"/>
    <property type="match status" value="1"/>
</dbReference>
<reference evidence="10 11" key="1">
    <citation type="submission" date="2021-07" db="EMBL/GenBank/DDBJ databases">
        <title>Sequencing Streptomyces halstedii LGO-A4 genome an citrus endophytic actinomycete.</title>
        <authorList>
            <person name="Samborskyy M."/>
            <person name="Scott N."/>
            <person name="Deglau R."/>
            <person name="Dickens S."/>
            <person name="Oliveira L.G."/>
        </authorList>
    </citation>
    <scope>NUCLEOTIDE SEQUENCE [LARGE SCALE GENOMIC DNA]</scope>
    <source>
        <strain evidence="10 11">LGO-A4</strain>
    </source>
</reference>
<organism evidence="10 11">
    <name type="scientific">Streptomyces halstedii</name>
    <dbReference type="NCBI Taxonomy" id="1944"/>
    <lineage>
        <taxon>Bacteria</taxon>
        <taxon>Bacillati</taxon>
        <taxon>Actinomycetota</taxon>
        <taxon>Actinomycetes</taxon>
        <taxon>Kitasatosporales</taxon>
        <taxon>Streptomycetaceae</taxon>
        <taxon>Streptomyces</taxon>
    </lineage>
</organism>
<proteinExistence type="inferred from homology"/>
<evidence type="ECO:0000259" key="9">
    <source>
        <dbReference type="Pfam" id="PF02767"/>
    </source>
</evidence>
<evidence type="ECO:0000256" key="2">
    <source>
        <dbReference type="ARBA" id="ARBA00010752"/>
    </source>
</evidence>
<accession>A0ABS6U246</accession>
<sequence>MSKQVAPETNPAKEPVKPTAHFAGMHEQIARALSIAEFGVPAQVQTRSQRGVLIETGRDRLTLSTFDFQTAVSVTVPVETPVAKGYSLLDFAELKKALSATVAGETKKVAARTPVALAGDLLATEHIALPITTLDIHEFTHPPEATPAVVTVDAQHFLVQLNCVLRAAGRDDTLPALTGIQMTLEGEKLTMTATDRYRCAVAEVLTTPTVKTPEAPMTTHIPADVLGRLAKSLKSYEGPMGIGIVEGGVARTTLSMGDTTITMRSLEDRLPDLTALFPTECELSVQIDRATAVRAAKKCQALIKAKGENGAPVAFAWDGDKISLAPRIGTADDQARTKGMAIPSVNTHGSADVMRGRTLAFNPAFLLDALGTFTSDTLTLHLGRTVGPKPVLLTEGAEMAGTGYRHLLVPVRLAE</sequence>
<dbReference type="SMART" id="SM00480">
    <property type="entry name" value="POL3Bc"/>
    <property type="match status" value="1"/>
</dbReference>
<keyword evidence="7" id="KW-0239">DNA-directed DNA polymerase</keyword>
<dbReference type="PANTHER" id="PTHR30478:SF0">
    <property type="entry name" value="BETA SLIDING CLAMP"/>
    <property type="match status" value="1"/>
</dbReference>
<keyword evidence="8" id="KW-0238">DNA-binding</keyword>
<dbReference type="Pfam" id="PF02767">
    <property type="entry name" value="DNA_pol3_beta_2"/>
    <property type="match status" value="1"/>
</dbReference>
<dbReference type="Gene3D" id="3.10.150.10">
    <property type="entry name" value="DNA Polymerase III, subunit A, domain 2"/>
    <property type="match status" value="1"/>
</dbReference>
<dbReference type="SUPFAM" id="SSF55979">
    <property type="entry name" value="DNA clamp"/>
    <property type="match status" value="2"/>
</dbReference>
<keyword evidence="3" id="KW-0963">Cytoplasm</keyword>
<dbReference type="InterPro" id="IPR022637">
    <property type="entry name" value="DNA_polIII_beta_cen"/>
</dbReference>
<dbReference type="InterPro" id="IPR001001">
    <property type="entry name" value="DNA_polIII_beta"/>
</dbReference>
<evidence type="ECO:0000256" key="1">
    <source>
        <dbReference type="ARBA" id="ARBA00004496"/>
    </source>
</evidence>
<comment type="similarity">
    <text evidence="2">Belongs to the beta sliding clamp family.</text>
</comment>
<evidence type="ECO:0000313" key="11">
    <source>
        <dbReference type="Proteomes" id="UP000735541"/>
    </source>
</evidence>
<dbReference type="Proteomes" id="UP000735541">
    <property type="component" value="Unassembled WGS sequence"/>
</dbReference>
<keyword evidence="11" id="KW-1185">Reference proteome</keyword>
<name>A0ABS6U246_STRHA</name>
<keyword evidence="5" id="KW-0548">Nucleotidyltransferase</keyword>
<comment type="subcellular location">
    <subcellularLocation>
        <location evidence="1">Cytoplasm</location>
    </subcellularLocation>
</comment>
<evidence type="ECO:0000256" key="5">
    <source>
        <dbReference type="ARBA" id="ARBA00022695"/>
    </source>
</evidence>
<gene>
    <name evidence="10" type="ORF">STHAL_33040</name>
</gene>
<keyword evidence="4" id="KW-0808">Transferase</keyword>
<evidence type="ECO:0000256" key="6">
    <source>
        <dbReference type="ARBA" id="ARBA00022705"/>
    </source>
</evidence>
<evidence type="ECO:0000256" key="3">
    <source>
        <dbReference type="ARBA" id="ARBA00022490"/>
    </source>
</evidence>
<dbReference type="InterPro" id="IPR046938">
    <property type="entry name" value="DNA_clamp_sf"/>
</dbReference>
<comment type="caution">
    <text evidence="10">The sequence shown here is derived from an EMBL/GenBank/DDBJ whole genome shotgun (WGS) entry which is preliminary data.</text>
</comment>
<dbReference type="RefSeq" id="WP_228873983.1">
    <property type="nucleotide sequence ID" value="NZ_JAHUVW010000004.1"/>
</dbReference>
<dbReference type="EMBL" id="JAHUVW010000004">
    <property type="protein sequence ID" value="MBV7674274.1"/>
    <property type="molecule type" value="Genomic_DNA"/>
</dbReference>
<evidence type="ECO:0000256" key="8">
    <source>
        <dbReference type="ARBA" id="ARBA00023125"/>
    </source>
</evidence>
<evidence type="ECO:0000256" key="4">
    <source>
        <dbReference type="ARBA" id="ARBA00022679"/>
    </source>
</evidence>